<accession>A0AAD5YKD2</accession>
<feature type="compositionally biased region" description="Basic and acidic residues" evidence="1">
    <location>
        <begin position="99"/>
        <end position="108"/>
    </location>
</feature>
<keyword evidence="3" id="KW-1185">Reference proteome</keyword>
<name>A0AAD5YKD2_9AGAR</name>
<comment type="caution">
    <text evidence="2">The sequence shown here is derived from an EMBL/GenBank/DDBJ whole genome shotgun (WGS) entry which is preliminary data.</text>
</comment>
<evidence type="ECO:0000313" key="3">
    <source>
        <dbReference type="Proteomes" id="UP001213000"/>
    </source>
</evidence>
<proteinExistence type="predicted"/>
<evidence type="ECO:0000313" key="2">
    <source>
        <dbReference type="EMBL" id="KAJ3558456.1"/>
    </source>
</evidence>
<reference evidence="2" key="1">
    <citation type="submission" date="2022-07" db="EMBL/GenBank/DDBJ databases">
        <title>Genome Sequence of Leucocoprinus birnbaumii.</title>
        <authorList>
            <person name="Buettner E."/>
        </authorList>
    </citation>
    <scope>NUCLEOTIDE SEQUENCE</scope>
    <source>
        <strain evidence="2">VT141</strain>
    </source>
</reference>
<dbReference type="Proteomes" id="UP001213000">
    <property type="component" value="Unassembled WGS sequence"/>
</dbReference>
<organism evidence="2 3">
    <name type="scientific">Leucocoprinus birnbaumii</name>
    <dbReference type="NCBI Taxonomy" id="56174"/>
    <lineage>
        <taxon>Eukaryota</taxon>
        <taxon>Fungi</taxon>
        <taxon>Dikarya</taxon>
        <taxon>Basidiomycota</taxon>
        <taxon>Agaricomycotina</taxon>
        <taxon>Agaricomycetes</taxon>
        <taxon>Agaricomycetidae</taxon>
        <taxon>Agaricales</taxon>
        <taxon>Agaricineae</taxon>
        <taxon>Agaricaceae</taxon>
        <taxon>Leucocoprinus</taxon>
    </lineage>
</organism>
<sequence length="188" mass="21124">MPGARFEGFDSISEACEEFCRLALLGKCRPLKRLPTTTHYTASVTVEDSVAEDSAVEDSTELPYADLAASRIKIEVSEPVKVEVSEPDQNIGSDVDQNMGRKDVRSDGSESDDDDLRWYAIIKGRRPGVYQGIHSAYEKLGRHGRCEVHVVSEESSADRIFRRRFMVGEIIGYNSRGERIRFAMDDDE</sequence>
<gene>
    <name evidence="2" type="ORF">NP233_g11503</name>
</gene>
<dbReference type="AlphaFoldDB" id="A0AAD5YKD2"/>
<protein>
    <submittedName>
        <fullName evidence="2">Uncharacterized protein</fullName>
    </submittedName>
</protein>
<dbReference type="EMBL" id="JANIEX010001396">
    <property type="protein sequence ID" value="KAJ3558456.1"/>
    <property type="molecule type" value="Genomic_DNA"/>
</dbReference>
<evidence type="ECO:0000256" key="1">
    <source>
        <dbReference type="SAM" id="MobiDB-lite"/>
    </source>
</evidence>
<feature type="region of interest" description="Disordered" evidence="1">
    <location>
        <begin position="83"/>
        <end position="112"/>
    </location>
</feature>